<organism evidence="2 3">
    <name type="scientific">Haloferax litoreum</name>
    <dbReference type="NCBI Taxonomy" id="2666140"/>
    <lineage>
        <taxon>Archaea</taxon>
        <taxon>Methanobacteriati</taxon>
        <taxon>Methanobacteriota</taxon>
        <taxon>Stenosarchaea group</taxon>
        <taxon>Halobacteria</taxon>
        <taxon>Halobacteriales</taxon>
        <taxon>Haloferacaceae</taxon>
        <taxon>Haloferax</taxon>
    </lineage>
</organism>
<feature type="region of interest" description="Disordered" evidence="1">
    <location>
        <begin position="80"/>
        <end position="99"/>
    </location>
</feature>
<dbReference type="Proteomes" id="UP000439022">
    <property type="component" value="Unassembled WGS sequence"/>
</dbReference>
<reference evidence="2 3" key="1">
    <citation type="submission" date="2019-11" db="EMBL/GenBank/DDBJ databases">
        <title>Whole genome sequence of Haloferax sp. MBLA0076.</title>
        <authorList>
            <person name="Seo M.-J."/>
            <person name="Cho E.-S."/>
        </authorList>
    </citation>
    <scope>NUCLEOTIDE SEQUENCE [LARGE SCALE GENOMIC DNA]</scope>
    <source>
        <strain evidence="2 3">MBLA0076</strain>
    </source>
</reference>
<dbReference type="RefSeq" id="WP_151161492.1">
    <property type="nucleotide sequence ID" value="NZ_WKJO01000001.1"/>
</dbReference>
<accession>A0A6A8GFA4</accession>
<evidence type="ECO:0000256" key="1">
    <source>
        <dbReference type="SAM" id="MobiDB-lite"/>
    </source>
</evidence>
<feature type="compositionally biased region" description="Polar residues" evidence="1">
    <location>
        <begin position="1"/>
        <end position="11"/>
    </location>
</feature>
<evidence type="ECO:0000313" key="2">
    <source>
        <dbReference type="EMBL" id="MRX20837.1"/>
    </source>
</evidence>
<feature type="region of interest" description="Disordered" evidence="1">
    <location>
        <begin position="1"/>
        <end position="72"/>
    </location>
</feature>
<gene>
    <name evidence="2" type="ORF">GJR96_02515</name>
</gene>
<dbReference type="EMBL" id="WKJO01000001">
    <property type="protein sequence ID" value="MRX20837.1"/>
    <property type="molecule type" value="Genomic_DNA"/>
</dbReference>
<evidence type="ECO:0000313" key="3">
    <source>
        <dbReference type="Proteomes" id="UP000439022"/>
    </source>
</evidence>
<keyword evidence="3" id="KW-1185">Reference proteome</keyword>
<sequence>MELTFNITEAGTESVDIEHGGAETIPEPPREERSTEMAVGHGTPERQEMGRMAEPTVPEGGSGSDIPTVAPPMEYRATGTAESIGSESAVVAPPSQFRR</sequence>
<name>A0A6A8GFA4_9EURY</name>
<protein>
    <submittedName>
        <fullName evidence="2">Uncharacterized protein</fullName>
    </submittedName>
</protein>
<proteinExistence type="predicted"/>
<comment type="caution">
    <text evidence="2">The sequence shown here is derived from an EMBL/GenBank/DDBJ whole genome shotgun (WGS) entry which is preliminary data.</text>
</comment>
<dbReference type="AlphaFoldDB" id="A0A6A8GFA4"/>